<evidence type="ECO:0000313" key="13">
    <source>
        <dbReference type="EMBL" id="ART61215.1"/>
    </source>
</evidence>
<comment type="catalytic activity">
    <reaction evidence="11">
        <text>ATP + H2O = ADP + phosphate + H(+)</text>
        <dbReference type="Rhea" id="RHEA:13065"/>
        <dbReference type="ChEBI" id="CHEBI:15377"/>
        <dbReference type="ChEBI" id="CHEBI:15378"/>
        <dbReference type="ChEBI" id="CHEBI:30616"/>
        <dbReference type="ChEBI" id="CHEBI:43474"/>
        <dbReference type="ChEBI" id="CHEBI:456216"/>
        <dbReference type="EC" id="5.6.2.3"/>
    </reaction>
</comment>
<dbReference type="EMBL" id="CP021367">
    <property type="protein sequence ID" value="ART61215.1"/>
    <property type="molecule type" value="Genomic_DNA"/>
</dbReference>
<dbReference type="GO" id="GO:0005524">
    <property type="term" value="F:ATP binding"/>
    <property type="evidence" value="ECO:0007669"/>
    <property type="project" value="UniProtKB-KW"/>
</dbReference>
<dbReference type="EC" id="5.6.2.3" evidence="10"/>
<dbReference type="OrthoDB" id="9773982at2"/>
<accession>A0A240UJC3</accession>
<keyword evidence="3" id="KW-0235">DNA replication</keyword>
<dbReference type="Pfam" id="PF00772">
    <property type="entry name" value="DnaB"/>
    <property type="match status" value="1"/>
</dbReference>
<evidence type="ECO:0000256" key="10">
    <source>
        <dbReference type="ARBA" id="ARBA00044969"/>
    </source>
</evidence>
<dbReference type="Proteomes" id="UP000194440">
    <property type="component" value="Plasmid pACP4.1"/>
</dbReference>
<dbReference type="SUPFAM" id="SSF48024">
    <property type="entry name" value="N-terminal domain of DnaB helicase"/>
    <property type="match status" value="1"/>
</dbReference>
<dbReference type="InterPro" id="IPR016136">
    <property type="entry name" value="DNA_helicase_N/primase_C"/>
</dbReference>
<dbReference type="GO" id="GO:0003677">
    <property type="term" value="F:DNA binding"/>
    <property type="evidence" value="ECO:0007669"/>
    <property type="project" value="UniProtKB-KW"/>
</dbReference>
<evidence type="ECO:0000256" key="8">
    <source>
        <dbReference type="ARBA" id="ARBA00023125"/>
    </source>
</evidence>
<evidence type="ECO:0000256" key="11">
    <source>
        <dbReference type="ARBA" id="ARBA00048954"/>
    </source>
</evidence>
<keyword evidence="14" id="KW-1185">Reference proteome</keyword>
<comment type="similarity">
    <text evidence="1">Belongs to the helicase family. DnaB subfamily.</text>
</comment>
<dbReference type="AlphaFoldDB" id="A0A240UJC3"/>
<sequence length="475" mass="50563">MRRVDLFAKSRNLAQTMVDDIPEPNGGPGSSAPDLSASVLAQQAVISAVLADNAVYDEINEILSESDFTDTLSRSIYAAASAIIEGRNPLASIADPLSVVMSRTHDIDHDEVQALVQRAPAAGRDSVLGWAQLVAEEASERRLKDVIGKAQEIVTGDQALDQKSSEIHSLLEGANESRALPIVSAGKAAAQFLTEMAERAKSGHRFPGIETGFSELDQLLCGLSGGQMIVLAARPGIGKTALALGISKNVASSGKNVLVASLEMKATELSKRLISSISGVDGKLLKTGAMTEAEWAAAVSAAETLDALPLDFVDIPSVTLAAITALARRLRRAGRLDLLVIDYLQIIKTVGTRGTREQEISALTRGIKELAMSLGIPVLLLSQLNRGLELRANKRPVLSDLRESGSIEQDADVVVFLHNEDAMGGKSLHMAQSTEIIVAKARDAEIGDIELMFERATTTFREKTRLPVYCPAVSA</sequence>
<evidence type="ECO:0000256" key="2">
    <source>
        <dbReference type="ARBA" id="ARBA00022515"/>
    </source>
</evidence>
<feature type="domain" description="SF4 helicase" evidence="12">
    <location>
        <begin position="202"/>
        <end position="467"/>
    </location>
</feature>
<evidence type="ECO:0000256" key="7">
    <source>
        <dbReference type="ARBA" id="ARBA00022840"/>
    </source>
</evidence>
<evidence type="ECO:0000256" key="9">
    <source>
        <dbReference type="ARBA" id="ARBA00023235"/>
    </source>
</evidence>
<dbReference type="GO" id="GO:0043139">
    <property type="term" value="F:5'-3' DNA helicase activity"/>
    <property type="evidence" value="ECO:0007669"/>
    <property type="project" value="UniProtKB-EC"/>
</dbReference>
<dbReference type="Gene3D" id="3.40.50.300">
    <property type="entry name" value="P-loop containing nucleotide triphosphate hydrolases"/>
    <property type="match status" value="1"/>
</dbReference>
<keyword evidence="4" id="KW-0547">Nucleotide-binding</keyword>
<evidence type="ECO:0000256" key="4">
    <source>
        <dbReference type="ARBA" id="ARBA00022741"/>
    </source>
</evidence>
<dbReference type="InterPro" id="IPR007694">
    <property type="entry name" value="DNA_helicase_DnaB-like_C"/>
</dbReference>
<keyword evidence="8" id="KW-0238">DNA-binding</keyword>
<organism evidence="13 14">
    <name type="scientific">Acidovorax carolinensis</name>
    <dbReference type="NCBI Taxonomy" id="553814"/>
    <lineage>
        <taxon>Bacteria</taxon>
        <taxon>Pseudomonadati</taxon>
        <taxon>Pseudomonadota</taxon>
        <taxon>Betaproteobacteria</taxon>
        <taxon>Burkholderiales</taxon>
        <taxon>Comamonadaceae</taxon>
        <taxon>Acidovorax</taxon>
    </lineage>
</organism>
<gene>
    <name evidence="13" type="ORF">CBP36_19815</name>
</gene>
<evidence type="ECO:0000256" key="3">
    <source>
        <dbReference type="ARBA" id="ARBA00022705"/>
    </source>
</evidence>
<dbReference type="PROSITE" id="PS51199">
    <property type="entry name" value="SF4_HELICASE"/>
    <property type="match status" value="1"/>
</dbReference>
<keyword evidence="7" id="KW-0067">ATP-binding</keyword>
<dbReference type="Gene3D" id="1.10.860.10">
    <property type="entry name" value="DNAb Helicase, Chain A"/>
    <property type="match status" value="1"/>
</dbReference>
<dbReference type="PANTHER" id="PTHR30153">
    <property type="entry name" value="REPLICATIVE DNA HELICASE DNAB"/>
    <property type="match status" value="1"/>
</dbReference>
<proteinExistence type="inferred from homology"/>
<evidence type="ECO:0000313" key="14">
    <source>
        <dbReference type="Proteomes" id="UP000194440"/>
    </source>
</evidence>
<keyword evidence="5" id="KW-0378">Hydrolase</keyword>
<dbReference type="GO" id="GO:1990077">
    <property type="term" value="C:primosome complex"/>
    <property type="evidence" value="ECO:0007669"/>
    <property type="project" value="UniProtKB-KW"/>
</dbReference>
<protein>
    <recommendedName>
        <fullName evidence="10">DNA 5'-3' helicase</fullName>
        <ecNumber evidence="10">5.6.2.3</ecNumber>
    </recommendedName>
</protein>
<dbReference type="GO" id="GO:0006269">
    <property type="term" value="P:DNA replication, synthesis of primer"/>
    <property type="evidence" value="ECO:0007669"/>
    <property type="project" value="UniProtKB-KW"/>
</dbReference>
<dbReference type="InterPro" id="IPR027417">
    <property type="entry name" value="P-loop_NTPase"/>
</dbReference>
<dbReference type="KEGG" id="acip:CBP36_19815"/>
<dbReference type="InterPro" id="IPR036185">
    <property type="entry name" value="DNA_heli_DnaB-like_N_sf"/>
</dbReference>
<dbReference type="Pfam" id="PF03796">
    <property type="entry name" value="DnaB_C"/>
    <property type="match status" value="1"/>
</dbReference>
<reference evidence="13" key="1">
    <citation type="submission" date="2017-05" db="EMBL/GenBank/DDBJ databases">
        <title>Polyphasic characterization of four soil-derived phenanthrene-degrading Acidovorax strains and proposal of Acidovorax phenanthrenivorans sp. nov.</title>
        <authorList>
            <person name="Singleton D."/>
            <person name="Lee J."/>
            <person name="Dickey A.N."/>
            <person name="Stroud A."/>
            <person name="Scholl E.H."/>
            <person name="Wright F.A."/>
            <person name="Aitken M.D."/>
        </authorList>
    </citation>
    <scope>NUCLEOTIDE SEQUENCE</scope>
    <source>
        <strain evidence="13">P4</strain>
        <plasmid evidence="13">pACP4.1</plasmid>
    </source>
</reference>
<dbReference type="InterPro" id="IPR007693">
    <property type="entry name" value="DNA_helicase_DnaB-like_N"/>
</dbReference>
<dbReference type="PANTHER" id="PTHR30153:SF2">
    <property type="entry name" value="REPLICATIVE DNA HELICASE"/>
    <property type="match status" value="1"/>
</dbReference>
<dbReference type="GO" id="GO:0005829">
    <property type="term" value="C:cytosol"/>
    <property type="evidence" value="ECO:0007669"/>
    <property type="project" value="TreeGrafter"/>
</dbReference>
<dbReference type="KEGG" id="acis:CBP35_19780"/>
<keyword evidence="6" id="KW-0347">Helicase</keyword>
<keyword evidence="2" id="KW-0639">Primosome</keyword>
<evidence type="ECO:0000256" key="6">
    <source>
        <dbReference type="ARBA" id="ARBA00022806"/>
    </source>
</evidence>
<dbReference type="RefSeq" id="WP_086928986.1">
    <property type="nucleotide sequence ID" value="NZ_CP021363.1"/>
</dbReference>
<keyword evidence="13" id="KW-0614">Plasmid</keyword>
<evidence type="ECO:0000259" key="12">
    <source>
        <dbReference type="PROSITE" id="PS51199"/>
    </source>
</evidence>
<geneLocation type="plasmid" evidence="13 14">
    <name>pACP4.1</name>
</geneLocation>
<evidence type="ECO:0000256" key="1">
    <source>
        <dbReference type="ARBA" id="ARBA00008428"/>
    </source>
</evidence>
<name>A0A240UJC3_9BURK</name>
<dbReference type="GO" id="GO:0016787">
    <property type="term" value="F:hydrolase activity"/>
    <property type="evidence" value="ECO:0007669"/>
    <property type="project" value="UniProtKB-KW"/>
</dbReference>
<evidence type="ECO:0000256" key="5">
    <source>
        <dbReference type="ARBA" id="ARBA00022801"/>
    </source>
</evidence>
<keyword evidence="9" id="KW-0413">Isomerase</keyword>
<dbReference type="SUPFAM" id="SSF52540">
    <property type="entry name" value="P-loop containing nucleoside triphosphate hydrolases"/>
    <property type="match status" value="1"/>
</dbReference>